<gene>
    <name evidence="2" type="ORF">PROFUN_02079</name>
</gene>
<sequence length="644" mass="71846">MLYLSCEGDSGPTPLDVQGLGRFIMGCGSSRNAVVPVGETPVKRKSNSSQPETDDTGKESKKSEQSQKTEKSSTEGKEDHTSTVDGRDESNTSKTAQTETTADASVTVSAQSDTSTPDNAPHQGDAKDQSPTRNGSSTKNGEKIQPARSQSTEWKRPLDIASLRKVSLTPLSDMQARAPSLKRQDVSAVSARKTVKLPPLRSASARQLLQGEVPSPPTSPNSRKSMPHRLTPREKDTTTTPRDSPRMDSPKGPIRLTPLITAAEFQSQNLAEIEEVTNLLMSQFEKEDPDDGGFLIHSKVKKIVEKSEDWAPVKLEESQVLRILAEAEQNGKGMIFYGRYAKKAAALAVQFNHKFLTPSMGSIIRCLNQAEMSQMFIQGYREAAAGWLKGSTILSRYALRKLLETSSIGFTIKEINTIMCRVEMDANGNVKMDDHLTSLCWKTIYNLEGYNLLELTKMKSGWMEYLQNAFKDQKTEELEPSELKDILRVCQLGLTFYQLMNIVSTLMLDNGRIRFQEQIGAIASHLSDSFDSMNNQKRYKRLDHPKIQAELVVHDMGQEQFLSKISEKLSSSHADGLCTIEELVEGCSEVVDLSNDEVTLLRCVLVDADLTPDENGKISYRPILPGFWRAMYWKEWYKRIKTSL</sequence>
<comment type="caution">
    <text evidence="2">The sequence shown here is derived from an EMBL/GenBank/DDBJ whole genome shotgun (WGS) entry which is preliminary data.</text>
</comment>
<dbReference type="Proteomes" id="UP000241769">
    <property type="component" value="Unassembled WGS sequence"/>
</dbReference>
<reference evidence="2 3" key="1">
    <citation type="journal article" date="2018" name="Genome Biol. Evol.">
        <title>Multiple Roots of Fruiting Body Formation in Amoebozoa.</title>
        <authorList>
            <person name="Hillmann F."/>
            <person name="Forbes G."/>
            <person name="Novohradska S."/>
            <person name="Ferling I."/>
            <person name="Riege K."/>
            <person name="Groth M."/>
            <person name="Westermann M."/>
            <person name="Marz M."/>
            <person name="Spaller T."/>
            <person name="Winckler T."/>
            <person name="Schaap P."/>
            <person name="Glockner G."/>
        </authorList>
    </citation>
    <scope>NUCLEOTIDE SEQUENCE [LARGE SCALE GENOMIC DNA]</scope>
    <source>
        <strain evidence="2 3">Jena</strain>
    </source>
</reference>
<accession>A0A2P6NBB2</accession>
<feature type="compositionally biased region" description="Polar residues" evidence="1">
    <location>
        <begin position="92"/>
        <end position="118"/>
    </location>
</feature>
<dbReference type="SUPFAM" id="SSF47473">
    <property type="entry name" value="EF-hand"/>
    <property type="match status" value="1"/>
</dbReference>
<dbReference type="OrthoDB" id="252964at2759"/>
<evidence type="ECO:0000313" key="2">
    <source>
        <dbReference type="EMBL" id="PRP81245.1"/>
    </source>
</evidence>
<dbReference type="EMBL" id="MDYQ01000129">
    <property type="protein sequence ID" value="PRP81245.1"/>
    <property type="molecule type" value="Genomic_DNA"/>
</dbReference>
<proteinExistence type="predicted"/>
<feature type="region of interest" description="Disordered" evidence="1">
    <location>
        <begin position="31"/>
        <end position="254"/>
    </location>
</feature>
<dbReference type="AlphaFoldDB" id="A0A2P6NBB2"/>
<organism evidence="2 3">
    <name type="scientific">Planoprotostelium fungivorum</name>
    <dbReference type="NCBI Taxonomy" id="1890364"/>
    <lineage>
        <taxon>Eukaryota</taxon>
        <taxon>Amoebozoa</taxon>
        <taxon>Evosea</taxon>
        <taxon>Variosea</taxon>
        <taxon>Cavosteliida</taxon>
        <taxon>Cavosteliaceae</taxon>
        <taxon>Planoprotostelium</taxon>
    </lineage>
</organism>
<keyword evidence="3" id="KW-1185">Reference proteome</keyword>
<evidence type="ECO:0008006" key="4">
    <source>
        <dbReference type="Google" id="ProtNLM"/>
    </source>
</evidence>
<evidence type="ECO:0000256" key="1">
    <source>
        <dbReference type="SAM" id="MobiDB-lite"/>
    </source>
</evidence>
<protein>
    <recommendedName>
        <fullName evidence="4">EF-hand domain-containing protein</fullName>
    </recommendedName>
</protein>
<name>A0A2P6NBB2_9EUKA</name>
<evidence type="ECO:0000313" key="3">
    <source>
        <dbReference type="Proteomes" id="UP000241769"/>
    </source>
</evidence>
<feature type="compositionally biased region" description="Basic and acidic residues" evidence="1">
    <location>
        <begin position="231"/>
        <end position="249"/>
    </location>
</feature>
<dbReference type="InterPro" id="IPR011992">
    <property type="entry name" value="EF-hand-dom_pair"/>
</dbReference>
<dbReference type="InParanoid" id="A0A2P6NBB2"/>
<feature type="compositionally biased region" description="Basic and acidic residues" evidence="1">
    <location>
        <begin position="55"/>
        <end position="91"/>
    </location>
</feature>